<dbReference type="PANTHER" id="PTHR47837:SF1">
    <property type="entry name" value="GTP PYROPHOSPHOKINASE YJBM"/>
    <property type="match status" value="1"/>
</dbReference>
<dbReference type="RefSeq" id="WP_092667265.1">
    <property type="nucleotide sequence ID" value="NZ_LT629734.1"/>
</dbReference>
<feature type="domain" description="RelA/SpoT" evidence="1">
    <location>
        <begin position="72"/>
        <end position="191"/>
    </location>
</feature>
<dbReference type="CDD" id="cd05399">
    <property type="entry name" value="NT_Rel-Spo_like"/>
    <property type="match status" value="1"/>
</dbReference>
<dbReference type="Proteomes" id="UP000199649">
    <property type="component" value="Chromosome I"/>
</dbReference>
<proteinExistence type="predicted"/>
<evidence type="ECO:0000259" key="1">
    <source>
        <dbReference type="SMART" id="SM00954"/>
    </source>
</evidence>
<dbReference type="SMART" id="SM00954">
    <property type="entry name" value="RelA_SpoT"/>
    <property type="match status" value="1"/>
</dbReference>
<protein>
    <recommendedName>
        <fullName evidence="1">RelA/SpoT domain-containing protein</fullName>
    </recommendedName>
</protein>
<evidence type="ECO:0000313" key="3">
    <source>
        <dbReference type="Proteomes" id="UP000199649"/>
    </source>
</evidence>
<dbReference type="EMBL" id="LT629734">
    <property type="protein sequence ID" value="SDS49799.1"/>
    <property type="molecule type" value="Genomic_DNA"/>
</dbReference>
<keyword evidence="3" id="KW-1185">Reference proteome</keyword>
<dbReference type="Gene3D" id="3.30.460.10">
    <property type="entry name" value="Beta Polymerase, domain 2"/>
    <property type="match status" value="1"/>
</dbReference>
<reference evidence="3" key="1">
    <citation type="submission" date="2016-10" db="EMBL/GenBank/DDBJ databases">
        <authorList>
            <person name="Varghese N."/>
            <person name="Submissions S."/>
        </authorList>
    </citation>
    <scope>NUCLEOTIDE SEQUENCE [LARGE SCALE GENOMIC DNA]</scope>
    <source>
        <strain evidence="3">DSM 22965</strain>
    </source>
</reference>
<dbReference type="InterPro" id="IPR007685">
    <property type="entry name" value="RelA_SpoT"/>
</dbReference>
<evidence type="ECO:0000313" key="2">
    <source>
        <dbReference type="EMBL" id="SDS49799.1"/>
    </source>
</evidence>
<name>A0A1H1SQZ1_9MICO</name>
<dbReference type="SUPFAM" id="SSF81301">
    <property type="entry name" value="Nucleotidyltransferase"/>
    <property type="match status" value="1"/>
</dbReference>
<dbReference type="Pfam" id="PF04607">
    <property type="entry name" value="RelA_SpoT"/>
    <property type="match status" value="1"/>
</dbReference>
<dbReference type="AlphaFoldDB" id="A0A1H1SQZ1"/>
<dbReference type="STRING" id="684552.SAMN04489719_2459"/>
<dbReference type="PANTHER" id="PTHR47837">
    <property type="entry name" value="GTP PYROPHOSPHOKINASE YJBM"/>
    <property type="match status" value="1"/>
</dbReference>
<dbReference type="InterPro" id="IPR052366">
    <property type="entry name" value="GTP_Pyrophosphokinase"/>
</dbReference>
<organism evidence="2 3">
    <name type="scientific">Agrococcus carbonis</name>
    <dbReference type="NCBI Taxonomy" id="684552"/>
    <lineage>
        <taxon>Bacteria</taxon>
        <taxon>Bacillati</taxon>
        <taxon>Actinomycetota</taxon>
        <taxon>Actinomycetes</taxon>
        <taxon>Micrococcales</taxon>
        <taxon>Microbacteriaceae</taxon>
        <taxon>Agrococcus</taxon>
    </lineage>
</organism>
<dbReference type="GO" id="GO:0015969">
    <property type="term" value="P:guanosine tetraphosphate metabolic process"/>
    <property type="evidence" value="ECO:0007669"/>
    <property type="project" value="InterPro"/>
</dbReference>
<gene>
    <name evidence="2" type="ORF">SAMN04489719_2459</name>
</gene>
<sequence>MTNGWTRPAHSKNAVNRAGEVLIDDTSSDLERAEALAVVNNWRSSHGFPLNTIAMSLRSKATKIDPDAIIARRTKRMPSIVRKLARFPAMRAARMQDLGGCRAVVRDIQAVLEVDAAMRASQHKHRLQGSKDYIAEPKPDGYRGIHLVYQYRSDKTEIHNGQLIEVQIRTKAQHAWATAVETAGTFTSQALKSGEGDADWREFFRLASSAIALEEGAPTVPGTPDSATVIRERLTDLEGGLRVRDKLSGWAKAVQVVEQQAASGNYVLLVLDSLENTLAFSSFARQEDAEAAYAVMEARSEPHQDVVLVAADSINALRAAYPNYFGDTAHFVKILDRFLA</sequence>
<dbReference type="OrthoDB" id="9789634at2"/>
<dbReference type="InterPro" id="IPR043519">
    <property type="entry name" value="NT_sf"/>
</dbReference>
<accession>A0A1H1SQZ1</accession>